<name>A0A451BPC2_9GAMM</name>
<dbReference type="PANTHER" id="PTHR47691">
    <property type="entry name" value="REGULATOR-RELATED"/>
    <property type="match status" value="1"/>
</dbReference>
<evidence type="ECO:0000259" key="1">
    <source>
        <dbReference type="Pfam" id="PF12770"/>
    </source>
</evidence>
<dbReference type="SUPFAM" id="SSF52540">
    <property type="entry name" value="P-loop containing nucleoside triphosphate hydrolases"/>
    <property type="match status" value="1"/>
</dbReference>
<dbReference type="Pfam" id="PF13424">
    <property type="entry name" value="TPR_12"/>
    <property type="match status" value="2"/>
</dbReference>
<reference evidence="2" key="1">
    <citation type="submission" date="2019-02" db="EMBL/GenBank/DDBJ databases">
        <authorList>
            <person name="Gruber-Vodicka R. H."/>
            <person name="Seah K. B. B."/>
        </authorList>
    </citation>
    <scope>NUCLEOTIDE SEQUENCE</scope>
    <source>
        <strain evidence="2">BECK_S127</strain>
    </source>
</reference>
<dbReference type="InterPro" id="IPR027417">
    <property type="entry name" value="P-loop_NTPase"/>
</dbReference>
<accession>A0A451BPC2</accession>
<dbReference type="Gene3D" id="3.40.50.300">
    <property type="entry name" value="P-loop containing nucleotide triphosphate hydrolases"/>
    <property type="match status" value="1"/>
</dbReference>
<evidence type="ECO:0000313" key="2">
    <source>
        <dbReference type="EMBL" id="VFK80124.1"/>
    </source>
</evidence>
<sequence>MRNTELVLHFSSDTAVNVSFDGADSGRLPFADPVTDKDRSDIRWYVETYGAHSLAEPDDEEAFRIEARLPGIGAALFTAVFGGRAAQRVFDRFQDADDRHRVLTVETEDAAILSLPWELLRDPAGRGAFLFREKPRISVRRRISGGTGGRAPFRVESKDRLHLLFVVSRPLDAGFIDPRTDPQAVLDALDEHAPGRVTWEFLHPATLDALAERLDDDSLPAVDILHFDGHGVFAQVSEEKAKGDPGLFGKSIFSEIQRARAAHSGDAAQSDAAGKPVGIGFLLFEKADGASHLISAEDLADNLYRSRVALVVLSACQTAKLDIEGDTGGDPMASVAGRLTGTGIPAILAMTHSVLVATTEQLFGRFYRGLARGRGIATALDDARAHLANYPEKFPVRRGDGFEMLKLQDWFVPALFHGGADAPLLTPNSPDSPLLAADSPAAAPAAVQKHNLRPLHEAGFFGRRRELWEIERWFAGETQRISITGFGGQGKTELALETGRWLVRTGLFDRAVFVDYAGVQATDARAVAVSTMSTVLEESLLDADAATAALGKIPTLVILDNLEAVSQAALNELLSAASDWSRAGGSRVLLTSRIPAFSHADYRVEGTVKHRRIQLRGLGSTTDPDDALDWFAALFRLPPDPSIPPPQRDDLIALFHRVGFHPLSIAVLAQQLKTRSAGELGERLAAILSETAVSSIADQGTDDGTPRSLMASLALSLERLNDADRHAARRLGVFQGGAMEPDLLAITGLGITEGEPAAENRWPGLRRQLEAAALLQIESIPGVSVPFLRFHPTLAPLLWAGITADEQGALTLAHRQRYYKLAGYLYNEDRKNPHQVRAIIRRELPNLLHACRNALDAGDTHAVAFVDSINRFLDYFGMGRDLALLTERAEAISGERGSEVWFLARSNRGKQRLAAGRTSEATEIFSDILAALDDGPSYNRALTLGFLGRCYEAAGRPDRAEAIYRQGIAVTEQLEQTAQVRRHGAALRTGLADVLADQGKYAEARAQYGLALETAEELNDLRQQGTILAQLGTLALMEGDIADAVGRYQEALKWFQRLGEPAEPAAEAEAGIQHQLGRAFQQARQWEPAERHYRASARLSEQGGDLATAAQTWNGLAVLNQSAGRIDAAERWYRKAMDGGRQTGDTLPTARALNNLADLLQSQPGRLAEAQGLAEESLAIKETLDPGAAEIWKTYNVLAQIADRQSQPDRAADYRRLAREAKRGFAGTAHEMKRYAKPIAAVVAVCAGQEEHKDLVAAQDAMGQAGGEWRACADAIGQILAGERDEETLCAPLGFGTSMIIEAILREIADPETLSALLPASR</sequence>
<dbReference type="InterPro" id="IPR011990">
    <property type="entry name" value="TPR-like_helical_dom_sf"/>
</dbReference>
<dbReference type="PANTHER" id="PTHR47691:SF3">
    <property type="entry name" value="HTH-TYPE TRANSCRIPTIONAL REGULATOR RV0890C-RELATED"/>
    <property type="match status" value="1"/>
</dbReference>
<organism evidence="2">
    <name type="scientific">Candidatus Kentrum sp. SD</name>
    <dbReference type="NCBI Taxonomy" id="2126332"/>
    <lineage>
        <taxon>Bacteria</taxon>
        <taxon>Pseudomonadati</taxon>
        <taxon>Pseudomonadota</taxon>
        <taxon>Gammaproteobacteria</taxon>
        <taxon>Candidatus Kentrum</taxon>
    </lineage>
</organism>
<proteinExistence type="predicted"/>
<gene>
    <name evidence="2" type="ORF">BECKSD772D_GA0070982_10868</name>
</gene>
<dbReference type="SUPFAM" id="SSF48452">
    <property type="entry name" value="TPR-like"/>
    <property type="match status" value="2"/>
</dbReference>
<dbReference type="EMBL" id="CAADHB010000086">
    <property type="protein sequence ID" value="VFK80124.1"/>
    <property type="molecule type" value="Genomic_DNA"/>
</dbReference>
<dbReference type="Pfam" id="PF12770">
    <property type="entry name" value="CHAT"/>
    <property type="match status" value="1"/>
</dbReference>
<dbReference type="SMART" id="SM00028">
    <property type="entry name" value="TPR"/>
    <property type="match status" value="7"/>
</dbReference>
<protein>
    <submittedName>
        <fullName evidence="2">Tetratricopeptide repeat-containing protein</fullName>
    </submittedName>
</protein>
<dbReference type="Pfam" id="PF13176">
    <property type="entry name" value="TPR_7"/>
    <property type="match status" value="1"/>
</dbReference>
<dbReference type="InterPro" id="IPR019734">
    <property type="entry name" value="TPR_rpt"/>
</dbReference>
<dbReference type="InterPro" id="IPR024983">
    <property type="entry name" value="CHAT_dom"/>
</dbReference>
<feature type="domain" description="CHAT" evidence="1">
    <location>
        <begin position="96"/>
        <end position="391"/>
    </location>
</feature>
<dbReference type="Gene3D" id="1.25.40.10">
    <property type="entry name" value="Tetratricopeptide repeat domain"/>
    <property type="match status" value="2"/>
</dbReference>